<name>A0A8J7WMT0_9ACTN</name>
<dbReference type="NCBIfam" id="TIGR03544">
    <property type="entry name" value="DivI1A_domain"/>
    <property type="match status" value="1"/>
</dbReference>
<reference evidence="2" key="1">
    <citation type="submission" date="2021-04" db="EMBL/GenBank/DDBJ databases">
        <title>Genome based classification of Actinospica acidithermotolerans sp. nov., an actinobacterium isolated from an Indonesian hot spring.</title>
        <authorList>
            <person name="Kusuma A.B."/>
            <person name="Putra K.E."/>
            <person name="Nafisah S."/>
            <person name="Loh J."/>
            <person name="Nouioui I."/>
            <person name="Goodfellow M."/>
        </authorList>
    </citation>
    <scope>NUCLEOTIDE SEQUENCE</scope>
    <source>
        <strain evidence="2">DSM 45618</strain>
    </source>
</reference>
<dbReference type="RefSeq" id="WP_211467516.1">
    <property type="nucleotide sequence ID" value="NZ_JAGSXH010000031.1"/>
</dbReference>
<dbReference type="Proteomes" id="UP000677913">
    <property type="component" value="Unassembled WGS sequence"/>
</dbReference>
<dbReference type="Gene3D" id="6.10.250.660">
    <property type="match status" value="1"/>
</dbReference>
<evidence type="ECO:0000256" key="1">
    <source>
        <dbReference type="SAM" id="MobiDB-lite"/>
    </source>
</evidence>
<dbReference type="AlphaFoldDB" id="A0A8J7WMT0"/>
<dbReference type="EMBL" id="JAGSXH010000031">
    <property type="protein sequence ID" value="MBS2963635.1"/>
    <property type="molecule type" value="Genomic_DNA"/>
</dbReference>
<proteinExistence type="predicted"/>
<organism evidence="2 3">
    <name type="scientific">Actinocrinis puniceicyclus</name>
    <dbReference type="NCBI Taxonomy" id="977794"/>
    <lineage>
        <taxon>Bacteria</taxon>
        <taxon>Bacillati</taxon>
        <taxon>Actinomycetota</taxon>
        <taxon>Actinomycetes</taxon>
        <taxon>Catenulisporales</taxon>
        <taxon>Actinospicaceae</taxon>
        <taxon>Actinocrinis</taxon>
    </lineage>
</organism>
<keyword evidence="3" id="KW-1185">Reference proteome</keyword>
<evidence type="ECO:0000313" key="2">
    <source>
        <dbReference type="EMBL" id="MBS2963635.1"/>
    </source>
</evidence>
<protein>
    <submittedName>
        <fullName evidence="2">DivIVA domain-containing protein</fullName>
    </submittedName>
</protein>
<comment type="caution">
    <text evidence="2">The sequence shown here is derived from an EMBL/GenBank/DDBJ whole genome shotgun (WGS) entry which is preliminary data.</text>
</comment>
<gene>
    <name evidence="2" type="ORF">KGA66_11290</name>
</gene>
<feature type="region of interest" description="Disordered" evidence="1">
    <location>
        <begin position="86"/>
        <end position="129"/>
    </location>
</feature>
<sequence>MYWLQLVVIVALLAAVGWLAIGGGGHMSEPVPDRPDLALPGDGLLGRADVDRVRFSVGARGYRMDEVDDVLDRLAQEIEAREQRIAVLEGRAPRPDASPELESGAQPEAGTEDETSDHGAPEAPGDTGA</sequence>
<evidence type="ECO:0000313" key="3">
    <source>
        <dbReference type="Proteomes" id="UP000677913"/>
    </source>
</evidence>
<accession>A0A8J7WMT0</accession>
<dbReference type="InterPro" id="IPR019933">
    <property type="entry name" value="DivIVA_domain"/>
</dbReference>